<name>W7IR44_9PSEU</name>
<feature type="transmembrane region" description="Helical" evidence="2">
    <location>
        <begin position="141"/>
        <end position="159"/>
    </location>
</feature>
<evidence type="ECO:0000256" key="1">
    <source>
        <dbReference type="SAM" id="MobiDB-lite"/>
    </source>
</evidence>
<dbReference type="Proteomes" id="UP000019277">
    <property type="component" value="Unassembled WGS sequence"/>
</dbReference>
<organism evidence="3 4">
    <name type="scientific">Actinokineospora spheciospongiae</name>
    <dbReference type="NCBI Taxonomy" id="909613"/>
    <lineage>
        <taxon>Bacteria</taxon>
        <taxon>Bacillati</taxon>
        <taxon>Actinomycetota</taxon>
        <taxon>Actinomycetes</taxon>
        <taxon>Pseudonocardiales</taxon>
        <taxon>Pseudonocardiaceae</taxon>
        <taxon>Actinokineospora</taxon>
    </lineage>
</organism>
<keyword evidence="2" id="KW-0472">Membrane</keyword>
<keyword evidence="2" id="KW-1133">Transmembrane helix</keyword>
<dbReference type="eggNOG" id="ENOG50342JG">
    <property type="taxonomic scope" value="Bacteria"/>
</dbReference>
<dbReference type="OrthoDB" id="3694652at2"/>
<dbReference type="RefSeq" id="WP_052020763.1">
    <property type="nucleotide sequence ID" value="NZ_AYXG01000043.1"/>
</dbReference>
<reference evidence="3 4" key="1">
    <citation type="journal article" date="2014" name="Genome Announc.">
        <title>Draft Genome Sequence of the Antitrypanosomally Active Sponge-Associated Bacterium Actinokineospora sp. Strain EG49.</title>
        <authorList>
            <person name="Harjes J."/>
            <person name="Ryu T."/>
            <person name="Abdelmohsen U.R."/>
            <person name="Moitinho-Silva L."/>
            <person name="Horn H."/>
            <person name="Ravasi T."/>
            <person name="Hentschel U."/>
        </authorList>
    </citation>
    <scope>NUCLEOTIDE SEQUENCE [LARGE SCALE GENOMIC DNA]</scope>
    <source>
        <strain evidence="3 4">EG49</strain>
    </source>
</reference>
<evidence type="ECO:0000256" key="2">
    <source>
        <dbReference type="SAM" id="Phobius"/>
    </source>
</evidence>
<sequence>MSTPDETDDATPREAPVMPTAEEAAAAGQARTDAPRVVRVSFWLWIAAGVIGLVGAVLFLVLRDEWADIQARSSPGRSVAEMRGLAAGLSWWLLAGSVMFLAFFVLVGYNARRGVRKARTLLLVLGVFAALFEYSLGRVTIYGLISALLIIVAAGLLYAPPARRFFAGDER</sequence>
<keyword evidence="2" id="KW-0812">Transmembrane</keyword>
<comment type="caution">
    <text evidence="3">The sequence shown here is derived from an EMBL/GenBank/DDBJ whole genome shotgun (WGS) entry which is preliminary data.</text>
</comment>
<feature type="transmembrane region" description="Helical" evidence="2">
    <location>
        <begin position="118"/>
        <end position="135"/>
    </location>
</feature>
<feature type="compositionally biased region" description="Low complexity" evidence="1">
    <location>
        <begin position="14"/>
        <end position="28"/>
    </location>
</feature>
<feature type="transmembrane region" description="Helical" evidence="2">
    <location>
        <begin position="82"/>
        <end position="106"/>
    </location>
</feature>
<dbReference type="EMBL" id="AYXG01000043">
    <property type="protein sequence ID" value="EWC63435.1"/>
    <property type="molecule type" value="Genomic_DNA"/>
</dbReference>
<evidence type="ECO:0000313" key="3">
    <source>
        <dbReference type="EMBL" id="EWC63435.1"/>
    </source>
</evidence>
<dbReference type="STRING" id="909613.UO65_1112"/>
<keyword evidence="4" id="KW-1185">Reference proteome</keyword>
<gene>
    <name evidence="3" type="ORF">UO65_1112</name>
</gene>
<feature type="region of interest" description="Disordered" evidence="1">
    <location>
        <begin position="1"/>
        <end position="28"/>
    </location>
</feature>
<evidence type="ECO:0000313" key="4">
    <source>
        <dbReference type="Proteomes" id="UP000019277"/>
    </source>
</evidence>
<accession>W7IR44</accession>
<protein>
    <submittedName>
        <fullName evidence="3">Uncharacterized protein</fullName>
    </submittedName>
</protein>
<feature type="transmembrane region" description="Helical" evidence="2">
    <location>
        <begin position="42"/>
        <end position="62"/>
    </location>
</feature>
<proteinExistence type="predicted"/>
<dbReference type="AlphaFoldDB" id="W7IR44"/>